<evidence type="ECO:0000313" key="4">
    <source>
        <dbReference type="Proteomes" id="UP001189122"/>
    </source>
</evidence>
<dbReference type="EMBL" id="CACRZD030000016">
    <property type="protein sequence ID" value="CAA6672064.1"/>
    <property type="molecule type" value="Genomic_DNA"/>
</dbReference>
<dbReference type="AlphaFoldDB" id="A0A7I8JPG3"/>
<name>A0A7I8JPG3_SPIIN</name>
<evidence type="ECO:0000313" key="3">
    <source>
        <dbReference type="EMBL" id="CAA2632920.1"/>
    </source>
</evidence>
<evidence type="ECO:0000313" key="1">
    <source>
        <dbReference type="EMBL" id="CAA2632914.1"/>
    </source>
</evidence>
<dbReference type="Proteomes" id="UP001189122">
    <property type="component" value="Unassembled WGS sequence"/>
</dbReference>
<dbReference type="EMBL" id="CACRZD030000016">
    <property type="protein sequence ID" value="CAA6672066.1"/>
    <property type="molecule type" value="Genomic_DNA"/>
</dbReference>
<dbReference type="EMBL" id="LR743603">
    <property type="protein sequence ID" value="CAA2632920.1"/>
    <property type="molecule type" value="Genomic_DNA"/>
</dbReference>
<dbReference type="EMBL" id="CACRZD030000016">
    <property type="protein sequence ID" value="CAA6672069.1"/>
    <property type="molecule type" value="Genomic_DNA"/>
</dbReference>
<organism evidence="1">
    <name type="scientific">Spirodela intermedia</name>
    <name type="common">Intermediate duckweed</name>
    <dbReference type="NCBI Taxonomy" id="51605"/>
    <lineage>
        <taxon>Eukaryota</taxon>
        <taxon>Viridiplantae</taxon>
        <taxon>Streptophyta</taxon>
        <taxon>Embryophyta</taxon>
        <taxon>Tracheophyta</taxon>
        <taxon>Spermatophyta</taxon>
        <taxon>Magnoliopsida</taxon>
        <taxon>Liliopsida</taxon>
        <taxon>Araceae</taxon>
        <taxon>Lemnoideae</taxon>
        <taxon>Spirodela</taxon>
    </lineage>
</organism>
<proteinExistence type="predicted"/>
<evidence type="ECO:0000313" key="2">
    <source>
        <dbReference type="EMBL" id="CAA2632916.1"/>
    </source>
</evidence>
<dbReference type="EMBL" id="LR743603">
    <property type="protein sequence ID" value="CAA2632916.1"/>
    <property type="molecule type" value="Genomic_DNA"/>
</dbReference>
<reference evidence="1 4" key="1">
    <citation type="submission" date="2019-12" db="EMBL/GenBank/DDBJ databases">
        <authorList>
            <person name="Scholz U."/>
            <person name="Mascher M."/>
            <person name="Fiebig A."/>
        </authorList>
    </citation>
    <scope>NUCLEOTIDE SEQUENCE</scope>
</reference>
<sequence>MSTRHECFQSFVRSHWHGDISDSLKENLSYKLKNLKFHLKWWNRHVYGNIHTEVEELKKDLVGVERQLQARWTDDTWISTQVVRWRLPPVGHQKLNVNGTAQGNPGPTGGGGILWDHTGSIISAFSYFYNIQLTLQQRLWPYVTVYSSVRNAISKISS</sequence>
<dbReference type="EMBL" id="LR743603">
    <property type="protein sequence ID" value="CAA2632914.1"/>
    <property type="molecule type" value="Genomic_DNA"/>
</dbReference>
<accession>A0A7I8JPG3</accession>
<protein>
    <submittedName>
        <fullName evidence="1">Uncharacterized protein</fullName>
    </submittedName>
</protein>
<gene>
    <name evidence="1" type="ORF">SI7747_16018475</name>
    <name evidence="2" type="ORF">SI7747_16018477</name>
    <name evidence="3" type="ORF">SI7747_16018480</name>
</gene>
<keyword evidence="4" id="KW-1185">Reference proteome</keyword>